<name>A0A0F6SJW3_9CAUD</name>
<evidence type="ECO:0000313" key="2">
    <source>
        <dbReference type="Proteomes" id="UP000202037"/>
    </source>
</evidence>
<sequence>MIEPDLTGRCLLCDAGLGGHFIDCPGVLDAAEPPRPEPVDLDEPKES</sequence>
<proteinExistence type="predicted"/>
<dbReference type="KEGG" id="vg:26625229"/>
<gene>
    <name evidence="1" type="primary">56</name>
    <name evidence="1" type="ORF">SEA_MOORETHEMARYER_56</name>
</gene>
<dbReference type="RefSeq" id="YP_009198093.1">
    <property type="nucleotide sequence ID" value="NC_028791.1"/>
</dbReference>
<protein>
    <submittedName>
        <fullName evidence="1">Uncharacterized protein</fullName>
    </submittedName>
</protein>
<evidence type="ECO:0000313" key="1">
    <source>
        <dbReference type="EMBL" id="AKF14917.1"/>
    </source>
</evidence>
<keyword evidence="2" id="KW-1185">Reference proteome</keyword>
<reference evidence="1 2" key="1">
    <citation type="journal article" date="2015" name="Genome Announc.">
        <title>Genome Sequences of Cluster G Mycobacteriophages Cambiare, FlagStaff, and MOOREtheMARYer.</title>
        <authorList>
            <person name="Pope W.H."/>
            <person name="Augustine D.A."/>
            <person name="Carroll D.C."/>
            <person name="Duncan J.C."/>
            <person name="Harwi K.M."/>
            <person name="Howry R."/>
            <person name="Jagessar B."/>
            <person name="Lum B.A."/>
            <person name="Meinert J.W."/>
            <person name="Migliozzi J.S."/>
            <person name="Milliken K.A."/>
            <person name="Mitchell C.J."/>
            <person name="Nalatwad A.S."/>
            <person name="Orlandini K.C."/>
            <person name="Rhein M.J."/>
            <person name="Saravanan V."/>
            <person name="Seese B.A."/>
            <person name="Schiebel J.G."/>
            <person name="Thomas K.B."/>
            <person name="Adkins N.L."/>
            <person name="Cohen K.L."/>
            <person name="Iyengar V.B."/>
            <person name="Kim H."/>
            <person name="Kramer Z.J."/>
            <person name="Montgomery M.T."/>
            <person name="Schafer C.E."/>
            <person name="Wilkes K.E."/>
            <person name="Grubb S.R."/>
            <person name="Warner M.H."/>
            <person name="Bowman C.A."/>
            <person name="Russell D.A."/>
            <person name="Hatfull G.F."/>
        </authorList>
    </citation>
    <scope>NUCLEOTIDE SEQUENCE [LARGE SCALE GENOMIC DNA]</scope>
</reference>
<dbReference type="GeneID" id="26625229"/>
<organism evidence="1 2">
    <name type="scientific">Mycobacterium phage MOOREtheMARYer</name>
    <dbReference type="NCBI Taxonomy" id="1647309"/>
    <lineage>
        <taxon>Viruses</taxon>
        <taxon>Duplodnaviria</taxon>
        <taxon>Heunggongvirae</taxon>
        <taxon>Uroviricota</taxon>
        <taxon>Caudoviricetes</taxon>
        <taxon>Gclasvirinae</taxon>
        <taxon>Pinnievirus</taxon>
        <taxon>Pinnievirus moorethemaryer</taxon>
    </lineage>
</organism>
<dbReference type="Proteomes" id="UP000202037">
    <property type="component" value="Segment"/>
</dbReference>
<accession>A0A0F6SJW3</accession>
<dbReference type="EMBL" id="KR080202">
    <property type="protein sequence ID" value="AKF14917.1"/>
    <property type="molecule type" value="Genomic_DNA"/>
</dbReference>